<feature type="chain" id="PRO_5001996735" description="Lipoprotein" evidence="1">
    <location>
        <begin position="21"/>
        <end position="171"/>
    </location>
</feature>
<dbReference type="STRING" id="276.THFILI_09395"/>
<dbReference type="PROSITE" id="PS51257">
    <property type="entry name" value="PROKAR_LIPOPROTEIN"/>
    <property type="match status" value="1"/>
</dbReference>
<proteinExistence type="predicted"/>
<keyword evidence="3" id="KW-1185">Reference proteome</keyword>
<evidence type="ECO:0000256" key="1">
    <source>
        <dbReference type="SAM" id="SignalP"/>
    </source>
</evidence>
<organism evidence="2 3">
    <name type="scientific">Thermus filiformis</name>
    <dbReference type="NCBI Taxonomy" id="276"/>
    <lineage>
        <taxon>Bacteria</taxon>
        <taxon>Thermotogati</taxon>
        <taxon>Deinococcota</taxon>
        <taxon>Deinococci</taxon>
        <taxon>Thermales</taxon>
        <taxon>Thermaceae</taxon>
        <taxon>Thermus</taxon>
    </lineage>
</organism>
<protein>
    <recommendedName>
        <fullName evidence="4">Lipoprotein</fullName>
    </recommendedName>
</protein>
<dbReference type="OrthoDB" id="32670at2"/>
<dbReference type="EMBL" id="JPSL02000040">
    <property type="protein sequence ID" value="KGQ21776.2"/>
    <property type="molecule type" value="Genomic_DNA"/>
</dbReference>
<evidence type="ECO:0000313" key="3">
    <source>
        <dbReference type="Proteomes" id="UP000030364"/>
    </source>
</evidence>
<comment type="caution">
    <text evidence="2">The sequence shown here is derived from an EMBL/GenBank/DDBJ whole genome shotgun (WGS) entry which is preliminary data.</text>
</comment>
<accession>A0A0A2WNN3</accession>
<keyword evidence="1" id="KW-0732">Signal</keyword>
<reference evidence="2 3" key="1">
    <citation type="journal article" date="2015" name="Genome Announc.">
        <title>Draft Genome Sequence of the Thermophile Thermus filiformis ATCC 43280, Producer of Carotenoid-(Di)glucoside-Branched Fatty Acid (Di)esters and Source of Hyperthermostable Enzymes of Biotechnological Interest.</title>
        <authorList>
            <person name="Mandelli F."/>
            <person name="Oliveira Ramires B."/>
            <person name="Couger M.B."/>
            <person name="Paixao D.A."/>
            <person name="Camilo C.M."/>
            <person name="Polikarpov I."/>
            <person name="Prade R."/>
            <person name="Riano-Pachon D.M."/>
            <person name="Squina F.M."/>
        </authorList>
    </citation>
    <scope>NUCLEOTIDE SEQUENCE [LARGE SCALE GENOMIC DNA]</scope>
    <source>
        <strain evidence="2 3">ATCC 43280</strain>
    </source>
</reference>
<feature type="signal peptide" evidence="1">
    <location>
        <begin position="1"/>
        <end position="20"/>
    </location>
</feature>
<gene>
    <name evidence="2" type="ORF">THFILI_09395</name>
</gene>
<evidence type="ECO:0000313" key="2">
    <source>
        <dbReference type="EMBL" id="KGQ21776.2"/>
    </source>
</evidence>
<dbReference type="RefSeq" id="WP_038064669.1">
    <property type="nucleotide sequence ID" value="NZ_JPSL02000040.1"/>
</dbReference>
<dbReference type="AlphaFoldDB" id="A0A0A2WNN3"/>
<sequence length="171" mass="17878">MRRTLLATLVLGLLSACSFTVTVPLPDQEIPLNAPNTAGKVVYPKAGLSFERPPVQVQKVLLGGEAELSPFAPVSLDLYVRLEGNFEVAGCTPLGDLYYVCDVGQKDTYLGRIDLMAASSAPFTLGQQGGEALAQGVNNGRFWLGAKVGGVGSVGATLRLRNLKATATAGL</sequence>
<name>A0A0A2WNN3_THEFI</name>
<evidence type="ECO:0008006" key="4">
    <source>
        <dbReference type="Google" id="ProtNLM"/>
    </source>
</evidence>
<dbReference type="Proteomes" id="UP000030364">
    <property type="component" value="Unassembled WGS sequence"/>
</dbReference>